<dbReference type="VEuPathDB" id="FungiDB:C5L36_0C01640"/>
<dbReference type="Proteomes" id="UP000029867">
    <property type="component" value="Unassembled WGS sequence"/>
</dbReference>
<name>A0A099NRP8_PICKU</name>
<protein>
    <recommendedName>
        <fullName evidence="3">Golgin subfamily A member 7/ERF4 domain-containing protein</fullName>
    </recommendedName>
</protein>
<feature type="domain" description="Golgin subfamily A member 7/ERF4" evidence="3">
    <location>
        <begin position="45"/>
        <end position="179"/>
    </location>
</feature>
<gene>
    <name evidence="4" type="ORF">JL09_g5432</name>
</gene>
<dbReference type="Pfam" id="PF10256">
    <property type="entry name" value="Erf4"/>
    <property type="match status" value="1"/>
</dbReference>
<evidence type="ECO:0000256" key="2">
    <source>
        <dbReference type="ARBA" id="ARBA00023136"/>
    </source>
</evidence>
<proteinExistence type="predicted"/>
<keyword evidence="2" id="KW-0472">Membrane</keyword>
<evidence type="ECO:0000256" key="1">
    <source>
        <dbReference type="ARBA" id="ARBA00004370"/>
    </source>
</evidence>
<comment type="subcellular location">
    <subcellularLocation>
        <location evidence="1">Membrane</location>
    </subcellularLocation>
</comment>
<dbReference type="EMBL" id="JQFK01000663">
    <property type="protein sequence ID" value="KGK35418.1"/>
    <property type="molecule type" value="Genomic_DNA"/>
</dbReference>
<dbReference type="InterPro" id="IPR019383">
    <property type="entry name" value="Golgin_A_7/ERF4"/>
</dbReference>
<sequence length="187" mass="21899">MDEFYNYHEYACPENDNIIITHHPNPYTSDGTRVVRIPLLPEPSYPQFSTQLPGNEPAAIPSDANHFRGIYTWKGQRFGMGSISPLSNYITRAEFESIVTKINSLLWERFGNTWFNFWWVIINMLMYDLPRGSVRIWKFLTGTKDKLESYINEVNKRFDREDRNIRIVSPEKNGFVSLDWIIPSQAA</sequence>
<dbReference type="HOGENOM" id="CLU_087349_0_0_1"/>
<evidence type="ECO:0000313" key="5">
    <source>
        <dbReference type="Proteomes" id="UP000029867"/>
    </source>
</evidence>
<reference evidence="5" key="1">
    <citation type="journal article" date="2014" name="Microb. Cell Fact.">
        <title>Exploiting Issatchenkia orientalis SD108 for succinic acid production.</title>
        <authorList>
            <person name="Xiao H."/>
            <person name="Shao Z."/>
            <person name="Jiang Y."/>
            <person name="Dole S."/>
            <person name="Zhao H."/>
        </authorList>
    </citation>
    <scope>NUCLEOTIDE SEQUENCE [LARGE SCALE GENOMIC DNA]</scope>
    <source>
        <strain evidence="5">SD108</strain>
    </source>
</reference>
<evidence type="ECO:0000259" key="3">
    <source>
        <dbReference type="Pfam" id="PF10256"/>
    </source>
</evidence>
<dbReference type="eggNOG" id="ENOG502S30T">
    <property type="taxonomic scope" value="Eukaryota"/>
</dbReference>
<dbReference type="AlphaFoldDB" id="A0A099NRP8"/>
<accession>A0A099NRP8</accession>
<dbReference type="GO" id="GO:0016020">
    <property type="term" value="C:membrane"/>
    <property type="evidence" value="ECO:0007669"/>
    <property type="project" value="UniProtKB-SubCell"/>
</dbReference>
<organism evidence="4 5">
    <name type="scientific">Pichia kudriavzevii</name>
    <name type="common">Yeast</name>
    <name type="synonym">Issatchenkia orientalis</name>
    <dbReference type="NCBI Taxonomy" id="4909"/>
    <lineage>
        <taxon>Eukaryota</taxon>
        <taxon>Fungi</taxon>
        <taxon>Dikarya</taxon>
        <taxon>Ascomycota</taxon>
        <taxon>Saccharomycotina</taxon>
        <taxon>Pichiomycetes</taxon>
        <taxon>Pichiales</taxon>
        <taxon>Pichiaceae</taxon>
        <taxon>Pichia</taxon>
    </lineage>
</organism>
<comment type="caution">
    <text evidence="4">The sequence shown here is derived from an EMBL/GenBank/DDBJ whole genome shotgun (WGS) entry which is preliminary data.</text>
</comment>
<evidence type="ECO:0000313" key="4">
    <source>
        <dbReference type="EMBL" id="KGK35418.1"/>
    </source>
</evidence>